<dbReference type="Gene3D" id="2.40.160.10">
    <property type="entry name" value="Porin"/>
    <property type="match status" value="1"/>
</dbReference>
<feature type="coiled-coil region" evidence="1">
    <location>
        <begin position="30"/>
        <end position="57"/>
    </location>
</feature>
<dbReference type="EMBL" id="BARU01023960">
    <property type="protein sequence ID" value="GAH59194.1"/>
    <property type="molecule type" value="Genomic_DNA"/>
</dbReference>
<organism evidence="2">
    <name type="scientific">marine sediment metagenome</name>
    <dbReference type="NCBI Taxonomy" id="412755"/>
    <lineage>
        <taxon>unclassified sequences</taxon>
        <taxon>metagenomes</taxon>
        <taxon>ecological metagenomes</taxon>
    </lineage>
</organism>
<comment type="caution">
    <text evidence="2">The sequence shown here is derived from an EMBL/GenBank/DDBJ whole genome shotgun (WGS) entry which is preliminary data.</text>
</comment>
<protein>
    <submittedName>
        <fullName evidence="2">Uncharacterized protein</fullName>
    </submittedName>
</protein>
<reference evidence="2" key="1">
    <citation type="journal article" date="2014" name="Front. Microbiol.">
        <title>High frequency of phylogenetically diverse reductive dehalogenase-homologous genes in deep subseafloor sedimentary metagenomes.</title>
        <authorList>
            <person name="Kawai M."/>
            <person name="Futagami T."/>
            <person name="Toyoda A."/>
            <person name="Takaki Y."/>
            <person name="Nishi S."/>
            <person name="Hori S."/>
            <person name="Arai W."/>
            <person name="Tsubouchi T."/>
            <person name="Morono Y."/>
            <person name="Uchiyama I."/>
            <person name="Ito T."/>
            <person name="Fujiyama A."/>
            <person name="Inagaki F."/>
            <person name="Takami H."/>
        </authorList>
    </citation>
    <scope>NUCLEOTIDE SEQUENCE</scope>
    <source>
        <strain evidence="2">Expedition CK06-06</strain>
    </source>
</reference>
<dbReference type="AlphaFoldDB" id="X1HZC8"/>
<dbReference type="InterPro" id="IPR023614">
    <property type="entry name" value="Porin_dom_sf"/>
</dbReference>
<feature type="non-terminal residue" evidence="2">
    <location>
        <position position="123"/>
    </location>
</feature>
<proteinExistence type="predicted"/>
<accession>X1HZC8</accession>
<gene>
    <name evidence="2" type="ORF">S03H2_38824</name>
</gene>
<evidence type="ECO:0000313" key="2">
    <source>
        <dbReference type="EMBL" id="GAH59194.1"/>
    </source>
</evidence>
<name>X1HZC8_9ZZZZ</name>
<keyword evidence="1" id="KW-0175">Coiled coil</keyword>
<sequence>MNRTPGFVAVVVFAGFFAPAGRAPAEEPVAADLEAQVKTLQQTVAGLQTQIADIQSRMERNKAVADVLKEMGMDPEPNDLRLYWKDGIRMDSRDGSVKLKFGGRLQYDFDWIGDGDAEARIGE</sequence>
<evidence type="ECO:0000256" key="1">
    <source>
        <dbReference type="SAM" id="Coils"/>
    </source>
</evidence>